<dbReference type="EMBL" id="JAZHGA010000001">
    <property type="protein sequence ID" value="MEM5338102.1"/>
    <property type="molecule type" value="Genomic_DNA"/>
</dbReference>
<reference evidence="1 4" key="3">
    <citation type="submission" date="2024-01" db="EMBL/GenBank/DDBJ databases">
        <title>The diversity of rhizobia nodulating Mimosa spp. in eleven states of Brazil covering several biomes is determined by host plant, location, and edaphic factors.</title>
        <authorList>
            <person name="Rouws L."/>
            <person name="Barauna A."/>
            <person name="Beukes C."/>
            <person name="De Faria S.M."/>
            <person name="Gross E."/>
            <person name="Dos Reis Junior F.B."/>
            <person name="Simon M."/>
            <person name="Maluk M."/>
            <person name="Odee D.W."/>
            <person name="Kenicer G."/>
            <person name="Young J.P.W."/>
            <person name="Reis V.M."/>
            <person name="Zilli J."/>
            <person name="James E.K."/>
        </authorList>
    </citation>
    <scope>NUCLEOTIDE SEQUENCE [LARGE SCALE GENOMIC DNA]</scope>
    <source>
        <strain evidence="1 4">JPY530</strain>
    </source>
</reference>
<accession>A0A5C6V6V5</accession>
<dbReference type="AlphaFoldDB" id="A0A5C6V6V5"/>
<dbReference type="Proteomes" id="UP001481677">
    <property type="component" value="Unassembled WGS sequence"/>
</dbReference>
<sequence length="172" mass="17674">MPDPAGAARSTRFAISTCSVDGIGPSFFPLWPLPKVRLLINDVGIVDFDGRGNFTRNDAGNNGGVPKSNGAFNNNQFGTYAANPAVNPAVNPDCTGTMVINYGTRAAPAGVTLTVQIAISGDGTVVMGEMSSGTVPIGAEPPVVDDGKCGNPSPEAVQIGFEGKKVLVYGFR</sequence>
<evidence type="ECO:0000313" key="1">
    <source>
        <dbReference type="EMBL" id="MEM5338102.1"/>
    </source>
</evidence>
<proteinExistence type="predicted"/>
<evidence type="ECO:0000313" key="2">
    <source>
        <dbReference type="EMBL" id="TXC79485.1"/>
    </source>
</evidence>
<dbReference type="Proteomes" id="UP000321776">
    <property type="component" value="Unassembled WGS sequence"/>
</dbReference>
<evidence type="ECO:0000313" key="4">
    <source>
        <dbReference type="Proteomes" id="UP001481677"/>
    </source>
</evidence>
<evidence type="ECO:0000313" key="3">
    <source>
        <dbReference type="Proteomes" id="UP000321776"/>
    </source>
</evidence>
<name>A0A5C6V6V5_9BURK</name>
<protein>
    <submittedName>
        <fullName evidence="2">Uncharacterized protein</fullName>
    </submittedName>
</protein>
<keyword evidence="4" id="KW-1185">Reference proteome</keyword>
<dbReference type="RefSeq" id="WP_147237182.1">
    <property type="nucleotide sequence ID" value="NZ_JAZHFZ010000001.1"/>
</dbReference>
<organism evidence="2 3">
    <name type="scientific">Paraburkholderia azotifigens</name>
    <dbReference type="NCBI Taxonomy" id="2057004"/>
    <lineage>
        <taxon>Bacteria</taxon>
        <taxon>Pseudomonadati</taxon>
        <taxon>Pseudomonadota</taxon>
        <taxon>Betaproteobacteria</taxon>
        <taxon>Burkholderiales</taxon>
        <taxon>Burkholderiaceae</taxon>
        <taxon>Paraburkholderia</taxon>
    </lineage>
</organism>
<gene>
    <name evidence="2" type="ORF">FRZ40_34435</name>
    <name evidence="1" type="ORF">V4C56_00510</name>
</gene>
<reference evidence="2 3" key="1">
    <citation type="journal article" date="2018" name="Int. J. Syst. Evol. Microbiol.">
        <title>Paraburkholderia azotifigens sp. nov., a nitrogen-fixing bacterium isolated from paddy soil.</title>
        <authorList>
            <person name="Choi G.M."/>
            <person name="Im W.T."/>
        </authorList>
    </citation>
    <scope>NUCLEOTIDE SEQUENCE [LARGE SCALE GENOMIC DNA]</scope>
    <source>
        <strain evidence="2 3">NF 2-5-3</strain>
    </source>
</reference>
<reference evidence="2" key="2">
    <citation type="submission" date="2019-08" db="EMBL/GenBank/DDBJ databases">
        <authorList>
            <person name="Im W.-T."/>
        </authorList>
    </citation>
    <scope>NUCLEOTIDE SEQUENCE</scope>
    <source>
        <strain evidence="2">NF 2-5-3</strain>
    </source>
</reference>
<dbReference type="EMBL" id="VOQS01000005">
    <property type="protein sequence ID" value="TXC79485.1"/>
    <property type="molecule type" value="Genomic_DNA"/>
</dbReference>
<comment type="caution">
    <text evidence="2">The sequence shown here is derived from an EMBL/GenBank/DDBJ whole genome shotgun (WGS) entry which is preliminary data.</text>
</comment>